<keyword evidence="8" id="KW-1133">Transmembrane helix</keyword>
<evidence type="ECO:0000256" key="3">
    <source>
        <dbReference type="ARBA" id="ARBA00012438"/>
    </source>
</evidence>
<dbReference type="PROSITE" id="PS50109">
    <property type="entry name" value="HIS_KIN"/>
    <property type="match status" value="1"/>
</dbReference>
<comment type="caution">
    <text evidence="12">The sequence shown here is derived from an EMBL/GenBank/DDBJ whole genome shotgun (WGS) entry which is preliminary data.</text>
</comment>
<evidence type="ECO:0000256" key="9">
    <source>
        <dbReference type="ARBA" id="ARBA00023136"/>
    </source>
</evidence>
<dbReference type="EMBL" id="QUSW01000011">
    <property type="protein sequence ID" value="RQP21313.1"/>
    <property type="molecule type" value="Genomic_DNA"/>
</dbReference>
<dbReference type="SUPFAM" id="SSF55874">
    <property type="entry name" value="ATPase domain of HSP90 chaperone/DNA topoisomerase II/histidine kinase"/>
    <property type="match status" value="1"/>
</dbReference>
<dbReference type="InterPro" id="IPR003594">
    <property type="entry name" value="HATPase_dom"/>
</dbReference>
<evidence type="ECO:0000256" key="6">
    <source>
        <dbReference type="ARBA" id="ARBA00022692"/>
    </source>
</evidence>
<evidence type="ECO:0000313" key="13">
    <source>
        <dbReference type="Proteomes" id="UP000267464"/>
    </source>
</evidence>
<keyword evidence="6" id="KW-0812">Transmembrane</keyword>
<dbReference type="CDD" id="cd00082">
    <property type="entry name" value="HisKA"/>
    <property type="match status" value="1"/>
</dbReference>
<dbReference type="PANTHER" id="PTHR45436:SF5">
    <property type="entry name" value="SENSOR HISTIDINE KINASE TRCS"/>
    <property type="match status" value="1"/>
</dbReference>
<dbReference type="InterPro" id="IPR003661">
    <property type="entry name" value="HisK_dim/P_dom"/>
</dbReference>
<gene>
    <name evidence="12" type="ORF">DZC73_27825</name>
</gene>
<comment type="subcellular location">
    <subcellularLocation>
        <location evidence="2">Membrane</location>
    </subcellularLocation>
</comment>
<dbReference type="Pfam" id="PF02518">
    <property type="entry name" value="HATPase_c"/>
    <property type="match status" value="1"/>
</dbReference>
<evidence type="ECO:0000256" key="5">
    <source>
        <dbReference type="ARBA" id="ARBA00022679"/>
    </source>
</evidence>
<dbReference type="Gene3D" id="1.10.287.130">
    <property type="match status" value="1"/>
</dbReference>
<keyword evidence="4" id="KW-0597">Phosphoprotein</keyword>
<evidence type="ECO:0000256" key="8">
    <source>
        <dbReference type="ARBA" id="ARBA00022989"/>
    </source>
</evidence>
<keyword evidence="7 12" id="KW-0418">Kinase</keyword>
<dbReference type="AlphaFoldDB" id="A0A3N7HIJ9"/>
<dbReference type="PRINTS" id="PR00344">
    <property type="entry name" value="BCTRLSENSOR"/>
</dbReference>
<dbReference type="GO" id="GO:0000155">
    <property type="term" value="F:phosphorelay sensor kinase activity"/>
    <property type="evidence" value="ECO:0007669"/>
    <property type="project" value="InterPro"/>
</dbReference>
<dbReference type="RefSeq" id="WP_124543680.1">
    <property type="nucleotide sequence ID" value="NZ_QUSW01000011.1"/>
</dbReference>
<dbReference type="InterPro" id="IPR050428">
    <property type="entry name" value="TCS_sensor_his_kinase"/>
</dbReference>
<keyword evidence="9" id="KW-0472">Membrane</keyword>
<feature type="region of interest" description="Disordered" evidence="10">
    <location>
        <begin position="207"/>
        <end position="228"/>
    </location>
</feature>
<reference evidence="12 13" key="2">
    <citation type="submission" date="2018-12" db="EMBL/GenBank/DDBJ databases">
        <title>Rhizobacter gummiphilus sp. nov., a rubber-degrading bacterium isolated from the soil of a botanical garden in Japan.</title>
        <authorList>
            <person name="Shunsuke S.S."/>
        </authorList>
    </citation>
    <scope>NUCLEOTIDE SEQUENCE [LARGE SCALE GENOMIC DNA]</scope>
    <source>
        <strain evidence="12 13">S-16</strain>
    </source>
</reference>
<dbReference type="Proteomes" id="UP000267464">
    <property type="component" value="Unassembled WGS sequence"/>
</dbReference>
<dbReference type="PANTHER" id="PTHR45436">
    <property type="entry name" value="SENSOR HISTIDINE KINASE YKOH"/>
    <property type="match status" value="1"/>
</dbReference>
<evidence type="ECO:0000256" key="4">
    <source>
        <dbReference type="ARBA" id="ARBA00022553"/>
    </source>
</evidence>
<organism evidence="12 13">
    <name type="scientific">Piscinibacter terrae</name>
    <dbReference type="NCBI Taxonomy" id="2496871"/>
    <lineage>
        <taxon>Bacteria</taxon>
        <taxon>Pseudomonadati</taxon>
        <taxon>Pseudomonadota</taxon>
        <taxon>Betaproteobacteria</taxon>
        <taxon>Burkholderiales</taxon>
        <taxon>Sphaerotilaceae</taxon>
        <taxon>Piscinibacter</taxon>
    </lineage>
</organism>
<comment type="catalytic activity">
    <reaction evidence="1">
        <text>ATP + protein L-histidine = ADP + protein N-phospho-L-histidine.</text>
        <dbReference type="EC" id="2.7.13.3"/>
    </reaction>
</comment>
<evidence type="ECO:0000256" key="10">
    <source>
        <dbReference type="SAM" id="MobiDB-lite"/>
    </source>
</evidence>
<feature type="domain" description="Histidine kinase" evidence="11">
    <location>
        <begin position="56"/>
        <end position="272"/>
    </location>
</feature>
<dbReference type="InterPro" id="IPR005467">
    <property type="entry name" value="His_kinase_dom"/>
</dbReference>
<dbReference type="GO" id="GO:0016020">
    <property type="term" value="C:membrane"/>
    <property type="evidence" value="ECO:0007669"/>
    <property type="project" value="UniProtKB-SubCell"/>
</dbReference>
<dbReference type="InterPro" id="IPR036890">
    <property type="entry name" value="HATPase_C_sf"/>
</dbReference>
<accession>A0A3N7HIJ9</accession>
<proteinExistence type="predicted"/>
<evidence type="ECO:0000256" key="1">
    <source>
        <dbReference type="ARBA" id="ARBA00000085"/>
    </source>
</evidence>
<dbReference type="EC" id="2.7.13.3" evidence="3"/>
<dbReference type="InterPro" id="IPR036097">
    <property type="entry name" value="HisK_dim/P_sf"/>
</dbReference>
<keyword evidence="13" id="KW-1185">Reference proteome</keyword>
<evidence type="ECO:0000256" key="2">
    <source>
        <dbReference type="ARBA" id="ARBA00004370"/>
    </source>
</evidence>
<dbReference type="Gene3D" id="3.30.565.10">
    <property type="entry name" value="Histidine kinase-like ATPase, C-terminal domain"/>
    <property type="match status" value="1"/>
</dbReference>
<dbReference type="InterPro" id="IPR004358">
    <property type="entry name" value="Sig_transdc_His_kin-like_C"/>
</dbReference>
<evidence type="ECO:0000313" key="12">
    <source>
        <dbReference type="EMBL" id="RQP21313.1"/>
    </source>
</evidence>
<dbReference type="Pfam" id="PF00512">
    <property type="entry name" value="HisKA"/>
    <property type="match status" value="1"/>
</dbReference>
<reference evidence="12 13" key="1">
    <citation type="submission" date="2018-08" db="EMBL/GenBank/DDBJ databases">
        <authorList>
            <person name="Khan S.A."/>
            <person name="Jeon C.O."/>
            <person name="Chun B.H."/>
            <person name="Jeong S.E."/>
        </authorList>
    </citation>
    <scope>NUCLEOTIDE SEQUENCE [LARGE SCALE GENOMIC DNA]</scope>
    <source>
        <strain evidence="12 13">S-16</strain>
    </source>
</reference>
<evidence type="ECO:0000259" key="11">
    <source>
        <dbReference type="PROSITE" id="PS50109"/>
    </source>
</evidence>
<evidence type="ECO:0000256" key="7">
    <source>
        <dbReference type="ARBA" id="ARBA00022777"/>
    </source>
</evidence>
<protein>
    <recommendedName>
        <fullName evidence="3">histidine kinase</fullName>
        <ecNumber evidence="3">2.7.13.3</ecNumber>
    </recommendedName>
</protein>
<keyword evidence="5" id="KW-0808">Transferase</keyword>
<name>A0A3N7HIJ9_9BURK</name>
<sequence length="290" mass="30406">MSKAQAPRGLHGISPSGSPFHFSEFDDEGCHAAGLDAGQKALLDTMRQGHARLAAQAAHELMAPLAAQRMAAEAALRDGAALEHLENAVVAMLEEGRRMQQLIDDLLLMAQADGGMLGTPHTIIDACGVAAEAVQCIEPLAETRKQCLALHVHGFQFIKADAAVLRQVLLNLIHDTTAHAPTGSRIVISVTASTLGEVEISVVRDGTGPECRDPISAPPQGQPWPGNRSGRVSTGLGLAIAKSLVRSQGGTCAVASTPGRGTAVRLGFPACEAPLPEGEPPRWKRRASDR</sequence>
<dbReference type="SUPFAM" id="SSF47384">
    <property type="entry name" value="Homodimeric domain of signal transducing histidine kinase"/>
    <property type="match status" value="1"/>
</dbReference>
<dbReference type="SMART" id="SM00388">
    <property type="entry name" value="HisKA"/>
    <property type="match status" value="1"/>
</dbReference>